<keyword evidence="5 11" id="KW-0853">WD repeat</keyword>
<dbReference type="Proteomes" id="UP001388673">
    <property type="component" value="Unassembled WGS sequence"/>
</dbReference>
<organism evidence="12 13">
    <name type="scientific">Kwoniella newhampshirensis</name>
    <dbReference type="NCBI Taxonomy" id="1651941"/>
    <lineage>
        <taxon>Eukaryota</taxon>
        <taxon>Fungi</taxon>
        <taxon>Dikarya</taxon>
        <taxon>Basidiomycota</taxon>
        <taxon>Agaricomycotina</taxon>
        <taxon>Tremellomycetes</taxon>
        <taxon>Tremellales</taxon>
        <taxon>Cryptococcaceae</taxon>
        <taxon>Kwoniella</taxon>
    </lineage>
</organism>
<keyword evidence="13" id="KW-1185">Reference proteome</keyword>
<dbReference type="PROSITE" id="PS50082">
    <property type="entry name" value="WD_REPEATS_2"/>
    <property type="match status" value="2"/>
</dbReference>
<keyword evidence="4" id="KW-0963">Cytoplasm</keyword>
<evidence type="ECO:0000256" key="3">
    <source>
        <dbReference type="ARBA" id="ARBA00022448"/>
    </source>
</evidence>
<name>A0AAW0YTH8_9TREE</name>
<dbReference type="EMBL" id="JBCAWK010000013">
    <property type="protein sequence ID" value="KAK8844752.1"/>
    <property type="molecule type" value="Genomic_DNA"/>
</dbReference>
<dbReference type="GO" id="GO:0005053">
    <property type="term" value="F:peroxisome matrix targeting signal-2 binding"/>
    <property type="evidence" value="ECO:0007669"/>
    <property type="project" value="InterPro"/>
</dbReference>
<evidence type="ECO:0000256" key="10">
    <source>
        <dbReference type="ARBA" id="ARBA00032565"/>
    </source>
</evidence>
<evidence type="ECO:0000256" key="4">
    <source>
        <dbReference type="ARBA" id="ARBA00022490"/>
    </source>
</evidence>
<evidence type="ECO:0000256" key="9">
    <source>
        <dbReference type="ARBA" id="ARBA00024017"/>
    </source>
</evidence>
<dbReference type="AlphaFoldDB" id="A0AAW0YTH8"/>
<sequence>MPAPPGTPSQFLRLRTPQFTHHNLAFSPFFDNHFALASGKNFGLVGNGRVHIVALDPDVPGGVRVVRGFDTQDCVYDVAWNESHENQIVAACGNGALKMFDITLEGLPIRAWHEHSAEIMSIEWNNLQKDTFVTSSWDGAIKVWTESRTTSLLTIPSSATRPSSPSHSQLYNATFSPHSPSLICSCSSDGLLNIYDIRSPTSASGTATQTIPAGMTPHQLQHHGHGKGAEILSCDWNKYVPGMIATASKDGSVKVWDLRSSSTLTTKGGIQVGRHGLAARKVAWSPHRADLLASASYDMTCRTWSTASPGTGTSHSDHTEFVMGVGWALFDEGLLASAAWDEEVHLFRV</sequence>
<dbReference type="Gene3D" id="2.130.10.10">
    <property type="entry name" value="YVTN repeat-like/Quinoprotein amine dehydrogenase"/>
    <property type="match status" value="1"/>
</dbReference>
<comment type="similarity">
    <text evidence="9">Belongs to the WD repeat peroxin-7 family.</text>
</comment>
<dbReference type="InterPro" id="IPR019775">
    <property type="entry name" value="WD40_repeat_CS"/>
</dbReference>
<comment type="caution">
    <text evidence="12">The sequence shown here is derived from an EMBL/GenBank/DDBJ whole genome shotgun (WGS) entry which is preliminary data.</text>
</comment>
<keyword evidence="8" id="KW-0576">Peroxisome</keyword>
<dbReference type="KEGG" id="kne:92183860"/>
<evidence type="ECO:0000256" key="7">
    <source>
        <dbReference type="ARBA" id="ARBA00022927"/>
    </source>
</evidence>
<dbReference type="PRINTS" id="PR00320">
    <property type="entry name" value="GPROTEINBRPT"/>
</dbReference>
<dbReference type="InterPro" id="IPR036322">
    <property type="entry name" value="WD40_repeat_dom_sf"/>
</dbReference>
<dbReference type="Pfam" id="PF00400">
    <property type="entry name" value="WD40"/>
    <property type="match status" value="3"/>
</dbReference>
<feature type="repeat" description="WD" evidence="11">
    <location>
        <begin position="243"/>
        <end position="266"/>
    </location>
</feature>
<feature type="repeat" description="WD" evidence="11">
    <location>
        <begin position="112"/>
        <end position="154"/>
    </location>
</feature>
<dbReference type="InterPro" id="IPR015943">
    <property type="entry name" value="WD40/YVTN_repeat-like_dom_sf"/>
</dbReference>
<dbReference type="GO" id="GO:0005782">
    <property type="term" value="C:peroxisomal matrix"/>
    <property type="evidence" value="ECO:0007669"/>
    <property type="project" value="UniProtKB-SubCell"/>
</dbReference>
<evidence type="ECO:0000256" key="2">
    <source>
        <dbReference type="ARBA" id="ARBA00004514"/>
    </source>
</evidence>
<dbReference type="RefSeq" id="XP_066799976.1">
    <property type="nucleotide sequence ID" value="XM_066949682.1"/>
</dbReference>
<dbReference type="PANTHER" id="PTHR46027:SF1">
    <property type="entry name" value="PEROXISOMAL TARGETING SIGNAL 2 RECEPTOR"/>
    <property type="match status" value="1"/>
</dbReference>
<dbReference type="SMART" id="SM00320">
    <property type="entry name" value="WD40"/>
    <property type="match status" value="6"/>
</dbReference>
<proteinExistence type="inferred from homology"/>
<gene>
    <name evidence="12" type="ORF">IAR55_006602</name>
</gene>
<dbReference type="GO" id="GO:0005829">
    <property type="term" value="C:cytosol"/>
    <property type="evidence" value="ECO:0007669"/>
    <property type="project" value="UniProtKB-SubCell"/>
</dbReference>
<dbReference type="InterPro" id="IPR044536">
    <property type="entry name" value="PEX7"/>
</dbReference>
<dbReference type="InterPro" id="IPR020472">
    <property type="entry name" value="WD40_PAC1"/>
</dbReference>
<evidence type="ECO:0000313" key="12">
    <source>
        <dbReference type="EMBL" id="KAK8844752.1"/>
    </source>
</evidence>
<evidence type="ECO:0000256" key="8">
    <source>
        <dbReference type="ARBA" id="ARBA00023140"/>
    </source>
</evidence>
<dbReference type="InterPro" id="IPR001680">
    <property type="entry name" value="WD40_rpt"/>
</dbReference>
<keyword evidence="6" id="KW-0677">Repeat</keyword>
<protein>
    <recommendedName>
        <fullName evidence="10">Peroxin-7</fullName>
    </recommendedName>
</protein>
<evidence type="ECO:0000256" key="11">
    <source>
        <dbReference type="PROSITE-ProRule" id="PRU00221"/>
    </source>
</evidence>
<keyword evidence="3" id="KW-0813">Transport</keyword>
<evidence type="ECO:0000256" key="6">
    <source>
        <dbReference type="ARBA" id="ARBA00022737"/>
    </source>
</evidence>
<dbReference type="GeneID" id="92183860"/>
<dbReference type="GO" id="GO:0016558">
    <property type="term" value="P:protein import into peroxisome matrix"/>
    <property type="evidence" value="ECO:0007669"/>
    <property type="project" value="InterPro"/>
</dbReference>
<accession>A0AAW0YTH8</accession>
<comment type="subcellular location">
    <subcellularLocation>
        <location evidence="2">Cytoplasm</location>
        <location evidence="2">Cytosol</location>
    </subcellularLocation>
    <subcellularLocation>
        <location evidence="1">Peroxisome matrix</location>
    </subcellularLocation>
</comment>
<reference evidence="12 13" key="1">
    <citation type="journal article" date="2024" name="bioRxiv">
        <title>Comparative genomics of Cryptococcus and Kwoniella reveals pathogenesis evolution and contrasting karyotype dynamics via intercentromeric recombination or chromosome fusion.</title>
        <authorList>
            <person name="Coelho M.A."/>
            <person name="David-Palma M."/>
            <person name="Shea T."/>
            <person name="Bowers K."/>
            <person name="McGinley-Smith S."/>
            <person name="Mohammad A.W."/>
            <person name="Gnirke A."/>
            <person name="Yurkov A.M."/>
            <person name="Nowrousian M."/>
            <person name="Sun S."/>
            <person name="Cuomo C.A."/>
            <person name="Heitman J."/>
        </authorList>
    </citation>
    <scope>NUCLEOTIDE SEQUENCE [LARGE SCALE GENOMIC DNA]</scope>
    <source>
        <strain evidence="12 13">CBS 13917</strain>
    </source>
</reference>
<keyword evidence="7" id="KW-0653">Protein transport</keyword>
<dbReference type="PROSITE" id="PS00678">
    <property type="entry name" value="WD_REPEATS_1"/>
    <property type="match status" value="1"/>
</dbReference>
<evidence type="ECO:0000256" key="1">
    <source>
        <dbReference type="ARBA" id="ARBA00004253"/>
    </source>
</evidence>
<dbReference type="PANTHER" id="PTHR46027">
    <property type="entry name" value="PEROXISOMAL TARGETING SIGNAL 2 RECEPTOR"/>
    <property type="match status" value="1"/>
</dbReference>
<evidence type="ECO:0000256" key="5">
    <source>
        <dbReference type="ARBA" id="ARBA00022574"/>
    </source>
</evidence>
<dbReference type="SUPFAM" id="SSF50978">
    <property type="entry name" value="WD40 repeat-like"/>
    <property type="match status" value="1"/>
</dbReference>
<evidence type="ECO:0000313" key="13">
    <source>
        <dbReference type="Proteomes" id="UP001388673"/>
    </source>
</evidence>